<dbReference type="Proteomes" id="UP000324974">
    <property type="component" value="Chromosome"/>
</dbReference>
<dbReference type="InterPro" id="IPR011444">
    <property type="entry name" value="DUF1549"/>
</dbReference>
<dbReference type="KEGG" id="lrs:PX52LOC_06670"/>
<evidence type="ECO:0000259" key="3">
    <source>
        <dbReference type="Pfam" id="PF07587"/>
    </source>
</evidence>
<evidence type="ECO:0000256" key="1">
    <source>
        <dbReference type="SAM" id="SignalP"/>
    </source>
</evidence>
<feature type="chain" id="PRO_5022860368" description="DUF1549 domain-containing protein" evidence="1">
    <location>
        <begin position="20"/>
        <end position="507"/>
    </location>
</feature>
<evidence type="ECO:0000259" key="2">
    <source>
        <dbReference type="Pfam" id="PF07583"/>
    </source>
</evidence>
<feature type="domain" description="DUF1553" evidence="3">
    <location>
        <begin position="265"/>
        <end position="389"/>
    </location>
</feature>
<evidence type="ECO:0000313" key="5">
    <source>
        <dbReference type="Proteomes" id="UP000324974"/>
    </source>
</evidence>
<evidence type="ECO:0008006" key="6">
    <source>
        <dbReference type="Google" id="ProtNLM"/>
    </source>
</evidence>
<dbReference type="Pfam" id="PF07583">
    <property type="entry name" value="PSCyt2"/>
    <property type="match status" value="1"/>
</dbReference>
<proteinExistence type="predicted"/>
<dbReference type="InterPro" id="IPR022655">
    <property type="entry name" value="DUF1553"/>
</dbReference>
<keyword evidence="1" id="KW-0732">Signal</keyword>
<dbReference type="Pfam" id="PF07587">
    <property type="entry name" value="PSD1"/>
    <property type="match status" value="1"/>
</dbReference>
<organism evidence="4 5">
    <name type="scientific">Limnoglobus roseus</name>
    <dbReference type="NCBI Taxonomy" id="2598579"/>
    <lineage>
        <taxon>Bacteria</taxon>
        <taxon>Pseudomonadati</taxon>
        <taxon>Planctomycetota</taxon>
        <taxon>Planctomycetia</taxon>
        <taxon>Gemmatales</taxon>
        <taxon>Gemmataceae</taxon>
        <taxon>Limnoglobus</taxon>
    </lineage>
</organism>
<keyword evidence="5" id="KW-1185">Reference proteome</keyword>
<dbReference type="OrthoDB" id="289126at2"/>
<dbReference type="PANTHER" id="PTHR35889:SF3">
    <property type="entry name" value="F-BOX DOMAIN-CONTAINING PROTEIN"/>
    <property type="match status" value="1"/>
</dbReference>
<sequence length="507" mass="55003">MRFQIILLLVGFGSSAVRAADAPDPAKLAARIDAALRAGWDQAKVRPTVVADDATFLRRATLDLVGRIPSIAETRAFLADKSESKRAKLVTRLIDSGGHTRHMATYWRRAWVPQADTVEFARLADDFETWLAARLQENAGYDLIVRELLTTPVAKEKRAAAVRGGAVTPIVFFSANEGKAENLAASSTRAFLGVNLDCAQCHDHPFAKWTRDQFWQTAAFFAAPQMEGGKVSLQLTIPNTKKTLSAELMDGSPVKWPENVTPEAGRAAFAKWATGPGNPYFARNAVNRAWAQAFGTALVEPLDDLSGESGTAGPHADLLRDIATAFEANGFDLKYLSRAMALTTTYQLSATVQDATPSDPRLFARMPVRGLTGEQLYDSLRTAAGLAHDRDDAGRKRFAAQFHVERAVTAVRSITQSLATMNGRVTADLTDPAKNATLRGLLDAPFLDTPGKVEALFLAVLGRRPTADEIAPLARYVEAGGTDNDTSKAFGDLFWALVNTTEFNTNH</sequence>
<dbReference type="RefSeq" id="WP_149113967.1">
    <property type="nucleotide sequence ID" value="NZ_CP042425.1"/>
</dbReference>
<name>A0A5C1AQX2_9BACT</name>
<feature type="signal peptide" evidence="1">
    <location>
        <begin position="1"/>
        <end position="19"/>
    </location>
</feature>
<protein>
    <recommendedName>
        <fullName evidence="6">DUF1549 domain-containing protein</fullName>
    </recommendedName>
</protein>
<gene>
    <name evidence="4" type="ORF">PX52LOC_06670</name>
</gene>
<dbReference type="PANTHER" id="PTHR35889">
    <property type="entry name" value="CYCLOINULO-OLIGOSACCHARIDE FRUCTANOTRANSFERASE-RELATED"/>
    <property type="match status" value="1"/>
</dbReference>
<evidence type="ECO:0000313" key="4">
    <source>
        <dbReference type="EMBL" id="QEL19594.1"/>
    </source>
</evidence>
<dbReference type="AlphaFoldDB" id="A0A5C1AQX2"/>
<reference evidence="5" key="1">
    <citation type="submission" date="2019-08" db="EMBL/GenBank/DDBJ databases">
        <title>Limnoglobus roseus gen. nov., sp. nov., a novel freshwater planctomycete with a giant genome from the family Gemmataceae.</title>
        <authorList>
            <person name="Kulichevskaya I.S."/>
            <person name="Naumoff D.G."/>
            <person name="Miroshnikov K."/>
            <person name="Ivanova A."/>
            <person name="Philippov D.A."/>
            <person name="Hakobyan A."/>
            <person name="Rijpstra I.C."/>
            <person name="Sinninghe Damste J.S."/>
            <person name="Liesack W."/>
            <person name="Dedysh S.N."/>
        </authorList>
    </citation>
    <scope>NUCLEOTIDE SEQUENCE [LARGE SCALE GENOMIC DNA]</scope>
    <source>
        <strain evidence="5">PX52</strain>
    </source>
</reference>
<dbReference type="EMBL" id="CP042425">
    <property type="protein sequence ID" value="QEL19594.1"/>
    <property type="molecule type" value="Genomic_DNA"/>
</dbReference>
<accession>A0A5C1AQX2</accession>
<feature type="domain" description="DUF1549" evidence="2">
    <location>
        <begin position="32"/>
        <end position="223"/>
    </location>
</feature>